<evidence type="ECO:0000313" key="3">
    <source>
        <dbReference type="Proteomes" id="UP000318571"/>
    </source>
</evidence>
<feature type="region of interest" description="Disordered" evidence="1">
    <location>
        <begin position="751"/>
        <end position="775"/>
    </location>
</feature>
<feature type="region of interest" description="Disordered" evidence="1">
    <location>
        <begin position="373"/>
        <end position="612"/>
    </location>
</feature>
<dbReference type="OMA" id="CHVERAT"/>
<accession>A0A553PN51</accession>
<feature type="compositionally biased region" description="Polar residues" evidence="1">
    <location>
        <begin position="559"/>
        <end position="571"/>
    </location>
</feature>
<feature type="compositionally biased region" description="Pro residues" evidence="1">
    <location>
        <begin position="330"/>
        <end position="343"/>
    </location>
</feature>
<feature type="region of interest" description="Disordered" evidence="1">
    <location>
        <begin position="182"/>
        <end position="268"/>
    </location>
</feature>
<dbReference type="InterPro" id="IPR029071">
    <property type="entry name" value="Ubiquitin-like_domsf"/>
</dbReference>
<reference evidence="2 3" key="1">
    <citation type="journal article" date="2018" name="Nat. Ecol. Evol.">
        <title>Genomic signatures of mitonuclear coevolution across populations of Tigriopus californicus.</title>
        <authorList>
            <person name="Barreto F.S."/>
            <person name="Watson E.T."/>
            <person name="Lima T.G."/>
            <person name="Willett C.S."/>
            <person name="Edmands S."/>
            <person name="Li W."/>
            <person name="Burton R.S."/>
        </authorList>
    </citation>
    <scope>NUCLEOTIDE SEQUENCE [LARGE SCALE GENOMIC DNA]</scope>
    <source>
        <strain evidence="2 3">San Diego</strain>
    </source>
</reference>
<evidence type="ECO:0008006" key="4">
    <source>
        <dbReference type="Google" id="ProtNLM"/>
    </source>
</evidence>
<comment type="caution">
    <text evidence="2">The sequence shown here is derived from an EMBL/GenBank/DDBJ whole genome shotgun (WGS) entry which is preliminary data.</text>
</comment>
<sequence length="1048" mass="116340">MIDLLVQVTTSNKITPGDHVLQVMNERSDDFLYYKPSTPIGALEASTVHIMPKHRVNDSIVRKVPMKMVNQPFETTFRLQVRLPRNQLYVARVTPRMSISQVLQLVCKDRNLDEDKFEIRHPDNLDERLRPNYTLADYQLTEVSLVSVSKSNPNSRSVSTSDIFRFQQEAEILAREAVVAKKHLGRKSSKTRSSAGESSVSSGSLGDQGDRSLSPLVNSRSELHLNHVGRSGSSSIMPEPPSRPRKKKAPLPPGKSRQLPTTPGDGELSLAALHRSGLIDSPTKSISMSNLTQSGINGDYPSASNLSTVSAGSVLSLNSTTSGRMKRRAPAPPKKLSPVPPVVPIPEETPSLIYKEEAVVEPKTVVEPKIMVESKPKVQSSVPEPAPRTLGIVKQETVEERVEDVVPPPPASPSPDAPEYQAKDIGPQESVEEFLEETAPEDPKPNGPQLQRQDRFEQSIESPMEGLSREDIEKAMARREKEQRRKERRERRERRAKDSEQVADTPPLTPLEVAPSSVSAEMKEIPMESPLTSTPKIEKVSTFTEAGVHESRVQAEPSPKSTSTMDENATKMSEPASKQPEPETKSSLDPVVTDTPPIVDEEPIEPTLRASSSTVDLASGMKNFKISAYSEFRPVARKSPNILSKIQMFDNYECPEGSSPSLPTHFPKPIQTFRQKQASSHLATHQSNLKDQSTISNVTSIKKHKHSTNLLPKPFISRAQTPSSSASKYMQSVPSPSSVYEVTIPTISISPPPEVIEKPAVQPQSRKSSTSTEEAEALRELDSIVKQFELMEQQNRAPVTPPNHGKWNEPPLTSQSWNKSERQTNQKIFLEQKQPTLIQGQAMDIMDINPDPMIQQSELSIRELRVKMEKEVEKAKHESHMDMSPFSLIRGQVQKTKQIEAFACQVHERNVSFLEQLELEHGSHNPGKGKKSLKTMAMGESSYNWEGILGEQESNENIDLSRLSKTPTTLNDLASNSDKILGSSLKPIGEEGILKTNYDSSGSLKGKRSSSPKSAKSVSFEEHQKWNKFLKDIGDFSIEIDDENEIIL</sequence>
<feature type="compositionally biased region" description="Low complexity" evidence="1">
    <location>
        <begin position="193"/>
        <end position="207"/>
    </location>
</feature>
<evidence type="ECO:0000313" key="2">
    <source>
        <dbReference type="EMBL" id="TRY79090.1"/>
    </source>
</evidence>
<dbReference type="EMBL" id="VCGU01000002">
    <property type="protein sequence ID" value="TRY79090.1"/>
    <property type="molecule type" value="Genomic_DNA"/>
</dbReference>
<dbReference type="Proteomes" id="UP000318571">
    <property type="component" value="Chromosome 6"/>
</dbReference>
<dbReference type="Gene3D" id="3.10.20.90">
    <property type="entry name" value="Phosphatidylinositol 3-kinase Catalytic Subunit, Chain A, domain 1"/>
    <property type="match status" value="1"/>
</dbReference>
<evidence type="ECO:0000256" key="1">
    <source>
        <dbReference type="SAM" id="MobiDB-lite"/>
    </source>
</evidence>
<dbReference type="STRING" id="6832.A0A553PN51"/>
<dbReference type="GO" id="GO:0003785">
    <property type="term" value="F:actin monomer binding"/>
    <property type="evidence" value="ECO:0007669"/>
    <property type="project" value="InterPro"/>
</dbReference>
<gene>
    <name evidence="2" type="ORF">TCAL_12620</name>
</gene>
<feature type="compositionally biased region" description="Acidic residues" evidence="1">
    <location>
        <begin position="430"/>
        <end position="440"/>
    </location>
</feature>
<dbReference type="PANTHER" id="PTHR21557">
    <property type="entry name" value="CORDON-BLEU"/>
    <property type="match status" value="1"/>
</dbReference>
<feature type="compositionally biased region" description="Polar residues" evidence="1">
    <location>
        <begin position="762"/>
        <end position="772"/>
    </location>
</feature>
<name>A0A553PN51_TIGCA</name>
<feature type="compositionally biased region" description="Pro residues" evidence="1">
    <location>
        <begin position="406"/>
        <end position="416"/>
    </location>
</feature>
<keyword evidence="3" id="KW-1185">Reference proteome</keyword>
<organism evidence="2 3">
    <name type="scientific">Tigriopus californicus</name>
    <name type="common">Marine copepod</name>
    <dbReference type="NCBI Taxonomy" id="6832"/>
    <lineage>
        <taxon>Eukaryota</taxon>
        <taxon>Metazoa</taxon>
        <taxon>Ecdysozoa</taxon>
        <taxon>Arthropoda</taxon>
        <taxon>Crustacea</taxon>
        <taxon>Multicrustacea</taxon>
        <taxon>Hexanauplia</taxon>
        <taxon>Copepoda</taxon>
        <taxon>Harpacticoida</taxon>
        <taxon>Harpacticidae</taxon>
        <taxon>Tigriopus</taxon>
    </lineage>
</organism>
<feature type="region of interest" description="Disordered" evidence="1">
    <location>
        <begin position="319"/>
        <end position="343"/>
    </location>
</feature>
<feature type="compositionally biased region" description="Basic and acidic residues" evidence="1">
    <location>
        <begin position="467"/>
        <end position="485"/>
    </location>
</feature>
<feature type="region of interest" description="Disordered" evidence="1">
    <location>
        <begin position="673"/>
        <end position="706"/>
    </location>
</feature>
<proteinExistence type="predicted"/>
<dbReference type="PANTHER" id="PTHR21557:SF2">
    <property type="entry name" value="CORDON-BLEU PROTEIN-LIKE 1"/>
    <property type="match status" value="1"/>
</dbReference>
<dbReference type="InterPro" id="IPR039895">
    <property type="entry name" value="COBL-like"/>
</dbReference>
<feature type="region of interest" description="Disordered" evidence="1">
    <location>
        <begin position="796"/>
        <end position="817"/>
    </location>
</feature>
<protein>
    <recommendedName>
        <fullName evidence="4">RBD domain-containing protein</fullName>
    </recommendedName>
</protein>
<dbReference type="SUPFAM" id="SSF54236">
    <property type="entry name" value="Ubiquitin-like"/>
    <property type="match status" value="1"/>
</dbReference>
<dbReference type="AlphaFoldDB" id="A0A553PN51"/>
<feature type="compositionally biased region" description="Polar residues" evidence="1">
    <location>
        <begin position="673"/>
        <end position="700"/>
    </location>
</feature>
<feature type="region of interest" description="Disordered" evidence="1">
    <location>
        <begin position="996"/>
        <end position="1021"/>
    </location>
</feature>